<keyword evidence="9 11" id="KW-0472">Membrane</keyword>
<evidence type="ECO:0000313" key="12">
    <source>
        <dbReference type="EMBL" id="KAF2454850.1"/>
    </source>
</evidence>
<dbReference type="InterPro" id="IPR032974">
    <property type="entry name" value="Polypren_kinase"/>
</dbReference>
<reference evidence="12" key="1">
    <citation type="journal article" date="2020" name="Stud. Mycol.">
        <title>101 Dothideomycetes genomes: a test case for predicting lifestyles and emergence of pathogens.</title>
        <authorList>
            <person name="Haridas S."/>
            <person name="Albert R."/>
            <person name="Binder M."/>
            <person name="Bloem J."/>
            <person name="Labutti K."/>
            <person name="Salamov A."/>
            <person name="Andreopoulos B."/>
            <person name="Baker S."/>
            <person name="Barry K."/>
            <person name="Bills G."/>
            <person name="Bluhm B."/>
            <person name="Cannon C."/>
            <person name="Castanera R."/>
            <person name="Culley D."/>
            <person name="Daum C."/>
            <person name="Ezra D."/>
            <person name="Gonzalez J."/>
            <person name="Henrissat B."/>
            <person name="Kuo A."/>
            <person name="Liang C."/>
            <person name="Lipzen A."/>
            <person name="Lutzoni F."/>
            <person name="Magnuson J."/>
            <person name="Mondo S."/>
            <person name="Nolan M."/>
            <person name="Ohm R."/>
            <person name="Pangilinan J."/>
            <person name="Park H.-J."/>
            <person name="Ramirez L."/>
            <person name="Alfaro M."/>
            <person name="Sun H."/>
            <person name="Tritt A."/>
            <person name="Yoshinaga Y."/>
            <person name="Zwiers L.-H."/>
            <person name="Turgeon B."/>
            <person name="Goodwin S."/>
            <person name="Spatafora J."/>
            <person name="Crous P."/>
            <person name="Grigoriev I."/>
        </authorList>
    </citation>
    <scope>NUCLEOTIDE SEQUENCE</scope>
    <source>
        <strain evidence="12">ATCC 16933</strain>
    </source>
</reference>
<evidence type="ECO:0000256" key="8">
    <source>
        <dbReference type="ARBA" id="ARBA00022989"/>
    </source>
</evidence>
<keyword evidence="6" id="KW-0418">Kinase</keyword>
<feature type="compositionally biased region" description="Gly residues" evidence="10">
    <location>
        <begin position="190"/>
        <end position="205"/>
    </location>
</feature>
<evidence type="ECO:0000256" key="5">
    <source>
        <dbReference type="ARBA" id="ARBA00022692"/>
    </source>
</evidence>
<comment type="subcellular location">
    <subcellularLocation>
        <location evidence="1">Endoplasmic reticulum membrane</location>
        <topology evidence="1">Multi-pass membrane protein</topology>
    </subcellularLocation>
</comment>
<evidence type="ECO:0000256" key="2">
    <source>
        <dbReference type="ARBA" id="ARBA00010794"/>
    </source>
</evidence>
<feature type="transmembrane region" description="Helical" evidence="11">
    <location>
        <begin position="642"/>
        <end position="664"/>
    </location>
</feature>
<dbReference type="EMBL" id="MU001689">
    <property type="protein sequence ID" value="KAF2454850.1"/>
    <property type="molecule type" value="Genomic_DNA"/>
</dbReference>
<evidence type="ECO:0000256" key="6">
    <source>
        <dbReference type="ARBA" id="ARBA00022777"/>
    </source>
</evidence>
<sequence length="1023" mass="111055">MSASRDFAPGIRPPHGPSSLPPADEADGTIAHRTRPSSSSSPLSAIDGAKPPTHNYESSHADDNNDDTDADTADPPNHESSPTSLFAEADNLRFFTRSPHPYHRIAPPHNQHKPTLHAASSLHPPDASGGRREPSTSAARTPSESGTEADDEGYGFVRALPPAPVRPRKGLKVPAGEREARRRRMRAAGVEGGAKGEGMDGGYFDGTGDQRGMEEERRKVAKKRRAEILRRGAETALLGVVGGLVVLKGDVWGVVRESHRAEVLAHVLTVAILFMAYPVRLFYYLSRTYPQKDRRLRLRLPTTFDPAPLLYPTFLPPFVALALSPAYPKILLPNIVLSLAALPPQVIPFYSHQGSYSMPHWLVSLIPLMAAQNTALPSKLFPPKPYQLRLPSPEGGIEPELIASLFALHQSLLPPLYFLTTTSLLPAELQLLSIALINVLLFSVSPQSVIICAMLWVGGLPLFVMCGNVLRWNVALARIPKWRLRRVGHIIKARQSFIQALTDGLQRSRRGMNAGARQDVSESDADEDLAPTKEHHQSQQQGTTARLLNLDIKGISKLLLADSQPWETRSAVERPRDAEFPGKGSPAPPVANADARRRRHSVSHTDVGRPNQQHNHGHSQTKSASIQAYLSLTPAQAARRKWIYAGYVYAMMAGIILFPVRLFVQWYALDGQEPFGWAAGYMLGNVPDFRAWVVRLDLEGWICLPPLSFPEDEETSGDAGHKVSGLVPRIRHDVLGEANTRLALSAYCVAILVLGMLAVLRLSSVVEVDTRRKVFHGMMVAMLLPTTYVDPAFVALALAIVLALFLLLDLLRASQLPPLSRPLAYFLTPYVDGRDLRGPVVVSHIFLLIGCAIPLWLSLAGAERTAPPLPPPDAEAAHAPTHHPWLGWELPTREPGMVAGVVCVGMGDAAASLVGRRYGRRKWPWPGGKSLEGSAAFAAAVAAGLGFGVAWLRFGGWAREAAVAAAAEGAEPPPPPPEPWCWVLPKLALAATGASFMEAVLTGGNDNVVVPVVLWLLVRGVGL</sequence>
<protein>
    <recommendedName>
        <fullName evidence="3">dolichol kinase</fullName>
        <ecNumber evidence="3">2.7.1.108</ecNumber>
    </recommendedName>
</protein>
<evidence type="ECO:0000256" key="7">
    <source>
        <dbReference type="ARBA" id="ARBA00022824"/>
    </source>
</evidence>
<evidence type="ECO:0000256" key="10">
    <source>
        <dbReference type="SAM" id="MobiDB-lite"/>
    </source>
</evidence>
<feature type="compositionally biased region" description="Basic and acidic residues" evidence="10">
    <location>
        <begin position="570"/>
        <end position="580"/>
    </location>
</feature>
<accession>A0A6A6NSS0</accession>
<evidence type="ECO:0000256" key="4">
    <source>
        <dbReference type="ARBA" id="ARBA00022679"/>
    </source>
</evidence>
<feature type="transmembrane region" description="Helical" evidence="11">
    <location>
        <begin position="431"/>
        <end position="456"/>
    </location>
</feature>
<organism evidence="12 13">
    <name type="scientific">Lineolata rhizophorae</name>
    <dbReference type="NCBI Taxonomy" id="578093"/>
    <lineage>
        <taxon>Eukaryota</taxon>
        <taxon>Fungi</taxon>
        <taxon>Dikarya</taxon>
        <taxon>Ascomycota</taxon>
        <taxon>Pezizomycotina</taxon>
        <taxon>Dothideomycetes</taxon>
        <taxon>Dothideomycetes incertae sedis</taxon>
        <taxon>Lineolatales</taxon>
        <taxon>Lineolataceae</taxon>
        <taxon>Lineolata</taxon>
    </lineage>
</organism>
<proteinExistence type="inferred from homology"/>
<dbReference type="PANTHER" id="PTHR13205:SF15">
    <property type="entry name" value="DOLICHOL KINASE"/>
    <property type="match status" value="1"/>
</dbReference>
<name>A0A6A6NSS0_9PEZI</name>
<feature type="transmembrane region" description="Helical" evidence="11">
    <location>
        <begin position="742"/>
        <end position="762"/>
    </location>
</feature>
<evidence type="ECO:0000313" key="13">
    <source>
        <dbReference type="Proteomes" id="UP000799766"/>
    </source>
</evidence>
<dbReference type="GO" id="GO:0043048">
    <property type="term" value="P:dolichyl monophosphate biosynthetic process"/>
    <property type="evidence" value="ECO:0007669"/>
    <property type="project" value="TreeGrafter"/>
</dbReference>
<evidence type="ECO:0000256" key="1">
    <source>
        <dbReference type="ARBA" id="ARBA00004477"/>
    </source>
</evidence>
<gene>
    <name evidence="12" type="ORF">BDY21DRAFT_398904</name>
</gene>
<evidence type="ECO:0000256" key="11">
    <source>
        <dbReference type="SAM" id="Phobius"/>
    </source>
</evidence>
<keyword evidence="7" id="KW-0256">Endoplasmic reticulum</keyword>
<evidence type="ECO:0000256" key="9">
    <source>
        <dbReference type="ARBA" id="ARBA00023136"/>
    </source>
</evidence>
<dbReference type="AlphaFoldDB" id="A0A6A6NSS0"/>
<feature type="compositionally biased region" description="Polar residues" evidence="10">
    <location>
        <begin position="135"/>
        <end position="146"/>
    </location>
</feature>
<feature type="transmembrane region" description="Helical" evidence="11">
    <location>
        <begin position="840"/>
        <end position="862"/>
    </location>
</feature>
<dbReference type="OrthoDB" id="377083at2759"/>
<comment type="similarity">
    <text evidence="2">Belongs to the polyprenol kinase family.</text>
</comment>
<dbReference type="Proteomes" id="UP000799766">
    <property type="component" value="Unassembled WGS sequence"/>
</dbReference>
<feature type="transmembrane region" description="Helical" evidence="11">
    <location>
        <begin position="228"/>
        <end position="247"/>
    </location>
</feature>
<dbReference type="PANTHER" id="PTHR13205">
    <property type="entry name" value="TRANSMEMBRANE PROTEIN 15-RELATED"/>
    <property type="match status" value="1"/>
</dbReference>
<feature type="transmembrane region" description="Helical" evidence="11">
    <location>
        <begin position="462"/>
        <end position="479"/>
    </location>
</feature>
<dbReference type="GO" id="GO:0005789">
    <property type="term" value="C:endoplasmic reticulum membrane"/>
    <property type="evidence" value="ECO:0007669"/>
    <property type="project" value="UniProtKB-SubCell"/>
</dbReference>
<keyword evidence="4" id="KW-0808">Transferase</keyword>
<feature type="region of interest" description="Disordered" evidence="10">
    <location>
        <begin position="509"/>
        <end position="544"/>
    </location>
</feature>
<feature type="transmembrane region" description="Helical" evidence="11">
    <location>
        <begin position="795"/>
        <end position="811"/>
    </location>
</feature>
<feature type="region of interest" description="Disordered" evidence="10">
    <location>
        <begin position="570"/>
        <end position="623"/>
    </location>
</feature>
<dbReference type="GO" id="GO:0004168">
    <property type="term" value="F:dolichol kinase activity"/>
    <property type="evidence" value="ECO:0007669"/>
    <property type="project" value="UniProtKB-EC"/>
</dbReference>
<feature type="transmembrane region" description="Helical" evidence="11">
    <location>
        <begin position="263"/>
        <end position="285"/>
    </location>
</feature>
<feature type="compositionally biased region" description="Polar residues" evidence="10">
    <location>
        <begin position="610"/>
        <end position="623"/>
    </location>
</feature>
<dbReference type="EC" id="2.7.1.108" evidence="3"/>
<feature type="compositionally biased region" description="Pro residues" evidence="10">
    <location>
        <begin position="11"/>
        <end position="20"/>
    </location>
</feature>
<keyword evidence="8 11" id="KW-1133">Transmembrane helix</keyword>
<evidence type="ECO:0000256" key="3">
    <source>
        <dbReference type="ARBA" id="ARBA00012132"/>
    </source>
</evidence>
<keyword evidence="5 11" id="KW-0812">Transmembrane</keyword>
<keyword evidence="13" id="KW-1185">Reference proteome</keyword>
<feature type="region of interest" description="Disordered" evidence="10">
    <location>
        <begin position="1"/>
        <end position="214"/>
    </location>
</feature>
<feature type="transmembrane region" description="Helical" evidence="11">
    <location>
        <begin position="935"/>
        <end position="954"/>
    </location>
</feature>